<evidence type="ECO:0000313" key="2">
    <source>
        <dbReference type="EMBL" id="MFC3909673.1"/>
    </source>
</evidence>
<gene>
    <name evidence="2" type="ORF">ACFORL_11385</name>
</gene>
<name>A0ABV8CH66_9GAMM</name>
<keyword evidence="1" id="KW-1133">Transmembrane helix</keyword>
<keyword evidence="3" id="KW-1185">Reference proteome</keyword>
<feature type="transmembrane region" description="Helical" evidence="1">
    <location>
        <begin position="21"/>
        <end position="39"/>
    </location>
</feature>
<evidence type="ECO:0000313" key="3">
    <source>
        <dbReference type="Proteomes" id="UP001595758"/>
    </source>
</evidence>
<keyword evidence="1" id="KW-0812">Transmembrane</keyword>
<accession>A0ABV8CH66</accession>
<comment type="caution">
    <text evidence="2">The sequence shown here is derived from an EMBL/GenBank/DDBJ whole genome shotgun (WGS) entry which is preliminary data.</text>
</comment>
<evidence type="ECO:0000256" key="1">
    <source>
        <dbReference type="SAM" id="Phobius"/>
    </source>
</evidence>
<protein>
    <submittedName>
        <fullName evidence="2">Uncharacterized protein</fullName>
    </submittedName>
</protein>
<dbReference type="EMBL" id="JBHSAB010000028">
    <property type="protein sequence ID" value="MFC3909673.1"/>
    <property type="molecule type" value="Genomic_DNA"/>
</dbReference>
<dbReference type="RefSeq" id="WP_382344111.1">
    <property type="nucleotide sequence ID" value="NZ_JBHSAB010000028.1"/>
</dbReference>
<reference evidence="3" key="1">
    <citation type="journal article" date="2019" name="Int. J. Syst. Evol. Microbiol.">
        <title>The Global Catalogue of Microorganisms (GCM) 10K type strain sequencing project: providing services to taxonomists for standard genome sequencing and annotation.</title>
        <authorList>
            <consortium name="The Broad Institute Genomics Platform"/>
            <consortium name="The Broad Institute Genome Sequencing Center for Infectious Disease"/>
            <person name="Wu L."/>
            <person name="Ma J."/>
        </authorList>
    </citation>
    <scope>NUCLEOTIDE SEQUENCE [LARGE SCALE GENOMIC DNA]</scope>
    <source>
        <strain evidence="3">CCUG 59858</strain>
    </source>
</reference>
<sequence length="44" mass="5017">MALKKTKTAKRKSCKFKLMKALITVGIVIVKILRIIDRINDLFG</sequence>
<keyword evidence="1" id="KW-0472">Membrane</keyword>
<proteinExistence type="predicted"/>
<dbReference type="Proteomes" id="UP001595758">
    <property type="component" value="Unassembled WGS sequence"/>
</dbReference>
<organism evidence="2 3">
    <name type="scientific">Legionella dresdenensis</name>
    <dbReference type="NCBI Taxonomy" id="450200"/>
    <lineage>
        <taxon>Bacteria</taxon>
        <taxon>Pseudomonadati</taxon>
        <taxon>Pseudomonadota</taxon>
        <taxon>Gammaproteobacteria</taxon>
        <taxon>Legionellales</taxon>
        <taxon>Legionellaceae</taxon>
        <taxon>Legionella</taxon>
    </lineage>
</organism>